<dbReference type="AlphaFoldDB" id="A0A935Q0Z4"/>
<protein>
    <submittedName>
        <fullName evidence="1">Uncharacterized protein</fullName>
    </submittedName>
</protein>
<accession>A0A935Q0Z4</accession>
<sequence>MLERPARWETAEATLRIVRWETDLEAWLAELRSAVLAKLSDGPAQLSSLVL</sequence>
<name>A0A935Q0Z4_9PROT</name>
<organism evidence="1 2">
    <name type="scientific">Candidatus Accumulibacter proximus</name>
    <dbReference type="NCBI Taxonomy" id="2954385"/>
    <lineage>
        <taxon>Bacteria</taxon>
        <taxon>Pseudomonadati</taxon>
        <taxon>Pseudomonadota</taxon>
        <taxon>Betaproteobacteria</taxon>
        <taxon>Candidatus Accumulibacter</taxon>
    </lineage>
</organism>
<proteinExistence type="predicted"/>
<dbReference type="EMBL" id="JADJMH010000012">
    <property type="protein sequence ID" value="MBK7675541.1"/>
    <property type="molecule type" value="Genomic_DNA"/>
</dbReference>
<evidence type="ECO:0000313" key="2">
    <source>
        <dbReference type="Proteomes" id="UP000697998"/>
    </source>
</evidence>
<gene>
    <name evidence="1" type="ORF">IPJ27_12735</name>
</gene>
<evidence type="ECO:0000313" key="1">
    <source>
        <dbReference type="EMBL" id="MBK7675541.1"/>
    </source>
</evidence>
<reference evidence="1 2" key="1">
    <citation type="submission" date="2020-10" db="EMBL/GenBank/DDBJ databases">
        <title>Connecting structure to function with the recovery of over 1000 high-quality activated sludge metagenome-assembled genomes encoding full-length rRNA genes using long-read sequencing.</title>
        <authorList>
            <person name="Singleton C.M."/>
            <person name="Petriglieri F."/>
            <person name="Kristensen J.M."/>
            <person name="Kirkegaard R.H."/>
            <person name="Michaelsen T.Y."/>
            <person name="Andersen M.H."/>
            <person name="Karst S.M."/>
            <person name="Dueholm M.S."/>
            <person name="Nielsen P.H."/>
            <person name="Albertsen M."/>
        </authorList>
    </citation>
    <scope>NUCLEOTIDE SEQUENCE [LARGE SCALE GENOMIC DNA]</scope>
    <source>
        <strain evidence="1">EsbW_18-Q3-R4-48_BATAC.285</strain>
    </source>
</reference>
<comment type="caution">
    <text evidence="1">The sequence shown here is derived from an EMBL/GenBank/DDBJ whole genome shotgun (WGS) entry which is preliminary data.</text>
</comment>
<dbReference type="Proteomes" id="UP000697998">
    <property type="component" value="Unassembled WGS sequence"/>
</dbReference>